<dbReference type="Gramene" id="KRH60627">
    <property type="protein sequence ID" value="KRH60627"/>
    <property type="gene ID" value="GLYMA_04G001000"/>
</dbReference>
<organism evidence="1">
    <name type="scientific">Glycine max</name>
    <name type="common">Soybean</name>
    <name type="synonym">Glycine hispida</name>
    <dbReference type="NCBI Taxonomy" id="3847"/>
    <lineage>
        <taxon>Eukaryota</taxon>
        <taxon>Viridiplantae</taxon>
        <taxon>Streptophyta</taxon>
        <taxon>Embryophyta</taxon>
        <taxon>Tracheophyta</taxon>
        <taxon>Spermatophyta</taxon>
        <taxon>Magnoliopsida</taxon>
        <taxon>eudicotyledons</taxon>
        <taxon>Gunneridae</taxon>
        <taxon>Pentapetalae</taxon>
        <taxon>rosids</taxon>
        <taxon>fabids</taxon>
        <taxon>Fabales</taxon>
        <taxon>Fabaceae</taxon>
        <taxon>Papilionoideae</taxon>
        <taxon>50 kb inversion clade</taxon>
        <taxon>NPAAA clade</taxon>
        <taxon>indigoferoid/millettioid clade</taxon>
        <taxon>Phaseoleae</taxon>
        <taxon>Glycine</taxon>
        <taxon>Glycine subgen. Soja</taxon>
    </lineage>
</organism>
<gene>
    <name evidence="1" type="ORF">GLYMA_04G001000</name>
</gene>
<protein>
    <submittedName>
        <fullName evidence="1 2">Uncharacterized protein</fullName>
    </submittedName>
</protein>
<dbReference type="EMBL" id="CM000837">
    <property type="protein sequence ID" value="KRH60627.1"/>
    <property type="molecule type" value="Genomic_DNA"/>
</dbReference>
<reference evidence="1" key="3">
    <citation type="submission" date="2018-07" db="EMBL/GenBank/DDBJ databases">
        <title>WGS assembly of Glycine max.</title>
        <authorList>
            <person name="Schmutz J."/>
            <person name="Cannon S."/>
            <person name="Schlueter J."/>
            <person name="Ma J."/>
            <person name="Mitros T."/>
            <person name="Nelson W."/>
            <person name="Hyten D."/>
            <person name="Song Q."/>
            <person name="Thelen J."/>
            <person name="Cheng J."/>
            <person name="Xu D."/>
            <person name="Hellsten U."/>
            <person name="May G."/>
            <person name="Yu Y."/>
            <person name="Sakurai T."/>
            <person name="Umezawa T."/>
            <person name="Bhattacharyya M."/>
            <person name="Sandhu D."/>
            <person name="Valliyodan B."/>
            <person name="Lindquist E."/>
            <person name="Peto M."/>
            <person name="Grant D."/>
            <person name="Shu S."/>
            <person name="Goodstein D."/>
            <person name="Barry K."/>
            <person name="Futrell-Griggs M."/>
            <person name="Abernathy B."/>
            <person name="Du J."/>
            <person name="Tian Z."/>
            <person name="Zhu L."/>
            <person name="Gill N."/>
            <person name="Joshi T."/>
            <person name="Libault M."/>
            <person name="Sethuraman A."/>
            <person name="Zhang X."/>
            <person name="Shinozaki K."/>
            <person name="Nguyen H."/>
            <person name="Wing R."/>
            <person name="Cregan P."/>
            <person name="Specht J."/>
            <person name="Grimwood J."/>
            <person name="Rokhsar D."/>
            <person name="Stacey G."/>
            <person name="Shoemaker R."/>
            <person name="Jackson S."/>
        </authorList>
    </citation>
    <scope>NUCLEOTIDE SEQUENCE</scope>
    <source>
        <tissue evidence="1">Callus</tissue>
    </source>
</reference>
<evidence type="ECO:0000313" key="3">
    <source>
        <dbReference type="Proteomes" id="UP000008827"/>
    </source>
</evidence>
<keyword evidence="3" id="KW-1185">Reference proteome</keyword>
<dbReference type="InParanoid" id="A0A0R0K7F1"/>
<dbReference type="Proteomes" id="UP000008827">
    <property type="component" value="Chromosome 4"/>
</dbReference>
<reference evidence="1 2" key="1">
    <citation type="journal article" date="2010" name="Nature">
        <title>Genome sequence of the palaeopolyploid soybean.</title>
        <authorList>
            <person name="Schmutz J."/>
            <person name="Cannon S.B."/>
            <person name="Schlueter J."/>
            <person name="Ma J."/>
            <person name="Mitros T."/>
            <person name="Nelson W."/>
            <person name="Hyten D.L."/>
            <person name="Song Q."/>
            <person name="Thelen J.J."/>
            <person name="Cheng J."/>
            <person name="Xu D."/>
            <person name="Hellsten U."/>
            <person name="May G.D."/>
            <person name="Yu Y."/>
            <person name="Sakurai T."/>
            <person name="Umezawa T."/>
            <person name="Bhattacharyya M.K."/>
            <person name="Sandhu D."/>
            <person name="Valliyodan B."/>
            <person name="Lindquist E."/>
            <person name="Peto M."/>
            <person name="Grant D."/>
            <person name="Shu S."/>
            <person name="Goodstein D."/>
            <person name="Barry K."/>
            <person name="Futrell-Griggs M."/>
            <person name="Abernathy B."/>
            <person name="Du J."/>
            <person name="Tian Z."/>
            <person name="Zhu L."/>
            <person name="Gill N."/>
            <person name="Joshi T."/>
            <person name="Libault M."/>
            <person name="Sethuraman A."/>
            <person name="Zhang X.-C."/>
            <person name="Shinozaki K."/>
            <person name="Nguyen H.T."/>
            <person name="Wing R.A."/>
            <person name="Cregan P."/>
            <person name="Specht J."/>
            <person name="Grimwood J."/>
            <person name="Rokhsar D."/>
            <person name="Stacey G."/>
            <person name="Shoemaker R.C."/>
            <person name="Jackson S.A."/>
        </authorList>
    </citation>
    <scope>NUCLEOTIDE SEQUENCE</scope>
    <source>
        <strain evidence="2">cv. Williams 82</strain>
        <tissue evidence="1">Callus</tissue>
    </source>
</reference>
<evidence type="ECO:0000313" key="2">
    <source>
        <dbReference type="EnsemblPlants" id="KRH60627"/>
    </source>
</evidence>
<name>A0A0R0K7F1_SOYBN</name>
<dbReference type="AlphaFoldDB" id="A0A0R0K7F1"/>
<evidence type="ECO:0000313" key="1">
    <source>
        <dbReference type="EMBL" id="KRH60627.1"/>
    </source>
</evidence>
<proteinExistence type="predicted"/>
<sequence length="87" mass="9923">MLPGLAVETLGLHPKSRSIQSILRNRSLITKSKCLQFEEFLRLNALDSQIKQAFIDISSTVQLFVFIVIEVWSKLGISSSDVRQYLR</sequence>
<dbReference type="EnsemblPlants" id="KRH60627">
    <property type="protein sequence ID" value="KRH60627"/>
    <property type="gene ID" value="GLYMA_04G001000"/>
</dbReference>
<reference evidence="2" key="2">
    <citation type="submission" date="2018-02" db="UniProtKB">
        <authorList>
            <consortium name="EnsemblPlants"/>
        </authorList>
    </citation>
    <scope>IDENTIFICATION</scope>
    <source>
        <strain evidence="2">Williams 82</strain>
    </source>
</reference>
<accession>A0A0R0K7F1</accession>